<dbReference type="Gene3D" id="3.30.160.250">
    <property type="match status" value="1"/>
</dbReference>
<evidence type="ECO:0000313" key="2">
    <source>
        <dbReference type="EMBL" id="QIA88534.1"/>
    </source>
</evidence>
<dbReference type="EMBL" id="CP040855">
    <property type="protein sequence ID" value="QIA88534.1"/>
    <property type="molecule type" value="Genomic_DNA"/>
</dbReference>
<geneLocation type="plasmid" evidence="2 3">
    <name>unnamed1</name>
</geneLocation>
<feature type="domain" description="HicB-like antitoxin of toxin-antitoxin system" evidence="1">
    <location>
        <begin position="14"/>
        <end position="60"/>
    </location>
</feature>
<dbReference type="InterPro" id="IPR035069">
    <property type="entry name" value="TTHA1013/TTHA0281-like"/>
</dbReference>
<accession>A0A9X7XVF2</accession>
<dbReference type="Pfam" id="PF15919">
    <property type="entry name" value="HicB_lk_antitox"/>
    <property type="match status" value="1"/>
</dbReference>
<keyword evidence="2" id="KW-0614">Plasmid</keyword>
<dbReference type="RefSeq" id="WP_163588914.1">
    <property type="nucleotide sequence ID" value="NZ_CP040855.1"/>
</dbReference>
<evidence type="ECO:0000259" key="1">
    <source>
        <dbReference type="Pfam" id="PF15919"/>
    </source>
</evidence>
<sequence length="102" mass="11853">MELLLNYTHNIVYKLNIERRKAMPPAYVVTSPNVQGMFTDGETISEALENAKDALATILTNRKRPVVQDPREWALEKKQQTAWVSVNMTRWLNEHKKTVRSK</sequence>
<evidence type="ECO:0000313" key="3">
    <source>
        <dbReference type="Proteomes" id="UP000464749"/>
    </source>
</evidence>
<protein>
    <recommendedName>
        <fullName evidence="1">HicB-like antitoxin of toxin-antitoxin system domain-containing protein</fullName>
    </recommendedName>
</protein>
<gene>
    <name evidence="2" type="ORF">FEE39_09835</name>
</gene>
<dbReference type="SUPFAM" id="SSF143100">
    <property type="entry name" value="TTHA1013/TTHA0281-like"/>
    <property type="match status" value="1"/>
</dbReference>
<dbReference type="InterPro" id="IPR031807">
    <property type="entry name" value="HicB-like"/>
</dbReference>
<organism evidence="2 3">
    <name type="scientific">Lactobacillus johnsonii</name>
    <dbReference type="NCBI Taxonomy" id="33959"/>
    <lineage>
        <taxon>Bacteria</taxon>
        <taxon>Bacillati</taxon>
        <taxon>Bacillota</taxon>
        <taxon>Bacilli</taxon>
        <taxon>Lactobacillales</taxon>
        <taxon>Lactobacillaceae</taxon>
        <taxon>Lactobacillus</taxon>
    </lineage>
</organism>
<reference evidence="2 3" key="1">
    <citation type="submission" date="2019-06" db="EMBL/GenBank/DDBJ databases">
        <title>Whole genome sequencing of Lactobacillus johnsonii strain G2A.</title>
        <authorList>
            <person name="Conlan S."/>
            <person name="Thomas P.J."/>
            <person name="Mullikin J."/>
            <person name="Singer J."/>
            <person name="Weaver C."/>
            <person name="Segre J.A."/>
        </authorList>
    </citation>
    <scope>NUCLEOTIDE SEQUENCE [LARGE SCALE GENOMIC DNA]</scope>
    <source>
        <strain evidence="2 3">G2A</strain>
        <plasmid evidence="2 3">unnamed1</plasmid>
    </source>
</reference>
<dbReference type="Proteomes" id="UP000464749">
    <property type="component" value="Plasmid unnamed1"/>
</dbReference>
<name>A0A9X7XVF2_LACJH</name>
<dbReference type="AlphaFoldDB" id="A0A9X7XVF2"/>
<proteinExistence type="predicted"/>